<feature type="region of interest" description="Disordered" evidence="1">
    <location>
        <begin position="1"/>
        <end position="97"/>
    </location>
</feature>
<feature type="region of interest" description="Disordered" evidence="1">
    <location>
        <begin position="201"/>
        <end position="229"/>
    </location>
</feature>
<dbReference type="AlphaFoldDB" id="A0AA47NTZ4"/>
<proteinExistence type="predicted"/>
<keyword evidence="3" id="KW-1185">Reference proteome</keyword>
<evidence type="ECO:0000256" key="1">
    <source>
        <dbReference type="SAM" id="MobiDB-lite"/>
    </source>
</evidence>
<evidence type="ECO:0000313" key="2">
    <source>
        <dbReference type="EMBL" id="KAK0137300.1"/>
    </source>
</evidence>
<feature type="region of interest" description="Disordered" evidence="1">
    <location>
        <begin position="116"/>
        <end position="136"/>
    </location>
</feature>
<reference evidence="2" key="1">
    <citation type="journal article" date="2023" name="Front. Mar. Sci.">
        <title>A new Merluccius polli reference genome to investigate the effects of global change in West African waters.</title>
        <authorList>
            <person name="Mateo J.L."/>
            <person name="Blanco-Fernandez C."/>
            <person name="Garcia-Vazquez E."/>
            <person name="Machado-Schiaffino G."/>
        </authorList>
    </citation>
    <scope>NUCLEOTIDE SEQUENCE</scope>
    <source>
        <strain evidence="2">C29</strain>
        <tissue evidence="2">Fin</tissue>
    </source>
</reference>
<organism evidence="2 3">
    <name type="scientific">Merluccius polli</name>
    <name type="common">Benguela hake</name>
    <name type="synonym">Merluccius cadenati</name>
    <dbReference type="NCBI Taxonomy" id="89951"/>
    <lineage>
        <taxon>Eukaryota</taxon>
        <taxon>Metazoa</taxon>
        <taxon>Chordata</taxon>
        <taxon>Craniata</taxon>
        <taxon>Vertebrata</taxon>
        <taxon>Euteleostomi</taxon>
        <taxon>Actinopterygii</taxon>
        <taxon>Neopterygii</taxon>
        <taxon>Teleostei</taxon>
        <taxon>Neoteleostei</taxon>
        <taxon>Acanthomorphata</taxon>
        <taxon>Zeiogadaria</taxon>
        <taxon>Gadariae</taxon>
        <taxon>Gadiformes</taxon>
        <taxon>Gadoidei</taxon>
        <taxon>Merlucciidae</taxon>
        <taxon>Merluccius</taxon>
    </lineage>
</organism>
<evidence type="ECO:0000313" key="3">
    <source>
        <dbReference type="Proteomes" id="UP001174136"/>
    </source>
</evidence>
<protein>
    <submittedName>
        <fullName evidence="2">Uncharacterized protein</fullName>
    </submittedName>
</protein>
<name>A0AA47NTZ4_MERPO</name>
<dbReference type="Proteomes" id="UP001174136">
    <property type="component" value="Unassembled WGS sequence"/>
</dbReference>
<comment type="caution">
    <text evidence="2">The sequence shown here is derived from an EMBL/GenBank/DDBJ whole genome shotgun (WGS) entry which is preliminary data.</text>
</comment>
<gene>
    <name evidence="2" type="ORF">N1851_026504</name>
</gene>
<accession>A0AA47NTZ4</accession>
<feature type="compositionally biased region" description="Basic and acidic residues" evidence="1">
    <location>
        <begin position="118"/>
        <end position="129"/>
    </location>
</feature>
<dbReference type="EMBL" id="JAOPHQ010004904">
    <property type="protein sequence ID" value="KAK0137300.1"/>
    <property type="molecule type" value="Genomic_DNA"/>
</dbReference>
<sequence>MTVSPQKGAFPIQRTGPGVCPAPRSSTGLSYSETTAPTGPWGRPGSDQAAGPRRCVGEETARARGAARWPCGPSGHSGGHEKAARHLGRCSQGGQANEGVFKAPQTAWRSLFSALSSRPDKEREGRPSRELGGAAAVSSGHIQDLLDKGKAFSTGKVFDSASSYRPIELLAFHSPPFSSREQERLNALCPAKHLFLAPGKEGGLERERGGKTPPRRRVGPEGAQALDSSSVVERGVRYTGAGSQTVQGSAGERFVRQAGGEWPQLLHFSQVSLLVPSELHIWAGFL</sequence>
<feature type="compositionally biased region" description="Polar residues" evidence="1">
    <location>
        <begin position="24"/>
        <end position="37"/>
    </location>
</feature>